<keyword evidence="2" id="KW-1185">Reference proteome</keyword>
<proteinExistence type="predicted"/>
<evidence type="ECO:0000313" key="2">
    <source>
        <dbReference type="Proteomes" id="UP001218412"/>
    </source>
</evidence>
<dbReference type="EMBL" id="CP067134">
    <property type="protein sequence ID" value="WCR12521.1"/>
    <property type="molecule type" value="Genomic_DNA"/>
</dbReference>
<reference evidence="1 2" key="1">
    <citation type="submission" date="2021-01" db="EMBL/GenBank/DDBJ databases">
        <title>Biogeographic distribution of Paracoccus.</title>
        <authorList>
            <person name="Hollensteiner J."/>
            <person name="Leineberger J."/>
            <person name="Brinkhoff T."/>
            <person name="Daniel R."/>
        </authorList>
    </citation>
    <scope>NUCLEOTIDE SEQUENCE [LARGE SCALE GENOMIC DNA]</scope>
    <source>
        <strain evidence="1 2">LMG25392</strain>
    </source>
</reference>
<protein>
    <submittedName>
        <fullName evidence="1">Uncharacterized protein</fullName>
    </submittedName>
</protein>
<dbReference type="Proteomes" id="UP001218412">
    <property type="component" value="Chromosome"/>
</dbReference>
<organism evidence="1 2">
    <name type="scientific">Paracoccus stylophorae</name>
    <dbReference type="NCBI Taxonomy" id="659350"/>
    <lineage>
        <taxon>Bacteria</taxon>
        <taxon>Pseudomonadati</taxon>
        <taxon>Pseudomonadota</taxon>
        <taxon>Alphaproteobacteria</taxon>
        <taxon>Rhodobacterales</taxon>
        <taxon>Paracoccaceae</taxon>
        <taxon>Paracoccus</taxon>
    </lineage>
</organism>
<accession>A0ABY7SZZ5</accession>
<sequence length="100" mass="10440">MLVLLPLIAAVPACGPVPVAQAEASCLRDAELAARPRGSVTMGVGAGRGGFTGGFGRVEVDISSDYVAGRDPSDVFNRCVVRRSGQIPTRPLYDQPGWRG</sequence>
<evidence type="ECO:0000313" key="1">
    <source>
        <dbReference type="EMBL" id="WCR12521.1"/>
    </source>
</evidence>
<name>A0ABY7SZZ5_9RHOB</name>
<gene>
    <name evidence="1" type="ORF">JHW45_07385</name>
</gene>